<keyword evidence="2" id="KW-1185">Reference proteome</keyword>
<dbReference type="HOGENOM" id="CLU_124385_1_0_7"/>
<proteinExistence type="predicted"/>
<dbReference type="AlphaFoldDB" id="I0ELZ2"/>
<dbReference type="Proteomes" id="UP000005010">
    <property type="component" value="Chromosome"/>
</dbReference>
<sequence>MLILGHPLIPSPNFVFIKNIDNIRSTTNNDIVYFGACKKNLELAKYCFENSVNFSVIFLSHKAPLETDTFFLFNAFKPHYYIFNDIEQAIIAQQHATNYLLDSKILFSMDLDNTKLWQICANAQIDGAISKDLLLFK</sequence>
<organism evidence="1 2">
    <name type="scientific">Helicobacter cetorum (strain ATCC BAA-429 / MIT 00-7128)</name>
    <dbReference type="NCBI Taxonomy" id="182217"/>
    <lineage>
        <taxon>Bacteria</taxon>
        <taxon>Pseudomonadati</taxon>
        <taxon>Campylobacterota</taxon>
        <taxon>Epsilonproteobacteria</taxon>
        <taxon>Campylobacterales</taxon>
        <taxon>Helicobacteraceae</taxon>
        <taxon>Helicobacter</taxon>
    </lineage>
</organism>
<dbReference type="RefSeq" id="WP_014660831.1">
    <property type="nucleotide sequence ID" value="NC_017737.1"/>
</dbReference>
<name>I0ELZ2_HELC0</name>
<accession>I0ELZ2</accession>
<dbReference type="EMBL" id="CP003479">
    <property type="protein sequence ID" value="AFI03961.1"/>
    <property type="molecule type" value="Genomic_DNA"/>
</dbReference>
<gene>
    <name evidence="1" type="ordered locus">HCW_03410</name>
</gene>
<dbReference type="STRING" id="182217.HCW_03410"/>
<protein>
    <submittedName>
        <fullName evidence="1">Uncharacterized protein</fullName>
    </submittedName>
</protein>
<evidence type="ECO:0000313" key="1">
    <source>
        <dbReference type="EMBL" id="AFI03961.1"/>
    </source>
</evidence>
<evidence type="ECO:0000313" key="2">
    <source>
        <dbReference type="Proteomes" id="UP000005010"/>
    </source>
</evidence>
<dbReference type="PATRIC" id="fig|182217.3.peg.729"/>
<dbReference type="KEGG" id="hce:HCW_03410"/>
<reference evidence="2" key="1">
    <citation type="submission" date="2012-04" db="EMBL/GenBank/DDBJ databases">
        <title>Complete genome sequence of Helicobacter cetorum strain MIT 00-7128.</title>
        <authorList>
            <person name="Kersulyte D."/>
            <person name="Berg D.E."/>
        </authorList>
    </citation>
    <scope>NUCLEOTIDE SEQUENCE [LARGE SCALE GENOMIC DNA]</scope>
    <source>
        <strain evidence="2">MIT 00-7128</strain>
    </source>
</reference>